<keyword evidence="3" id="KW-1185">Reference proteome</keyword>
<protein>
    <recommendedName>
        <fullName evidence="4">DUF1467 family protein</fullName>
    </recommendedName>
</protein>
<proteinExistence type="predicted"/>
<dbReference type="EMBL" id="BSFI01000022">
    <property type="protein sequence ID" value="GLK69505.1"/>
    <property type="molecule type" value="Genomic_DNA"/>
</dbReference>
<reference evidence="2" key="1">
    <citation type="journal article" date="2014" name="Int. J. Syst. Evol. Microbiol.">
        <title>Complete genome sequence of Corynebacterium casei LMG S-19264T (=DSM 44701T), isolated from a smear-ripened cheese.</title>
        <authorList>
            <consortium name="US DOE Joint Genome Institute (JGI-PGF)"/>
            <person name="Walter F."/>
            <person name="Albersmeier A."/>
            <person name="Kalinowski J."/>
            <person name="Ruckert C."/>
        </authorList>
    </citation>
    <scope>NUCLEOTIDE SEQUENCE</scope>
    <source>
        <strain evidence="2">VKM B-2347</strain>
    </source>
</reference>
<comment type="caution">
    <text evidence="2">The sequence shown here is derived from an EMBL/GenBank/DDBJ whole genome shotgun (WGS) entry which is preliminary data.</text>
</comment>
<evidence type="ECO:0000256" key="1">
    <source>
        <dbReference type="SAM" id="Phobius"/>
    </source>
</evidence>
<accession>A0A9W6MX35</accession>
<evidence type="ECO:0000313" key="3">
    <source>
        <dbReference type="Proteomes" id="UP001143372"/>
    </source>
</evidence>
<dbReference type="Pfam" id="PF07330">
    <property type="entry name" value="DUF1467"/>
    <property type="match status" value="1"/>
</dbReference>
<keyword evidence="1" id="KW-1133">Transmembrane helix</keyword>
<feature type="transmembrane region" description="Helical" evidence="1">
    <location>
        <begin position="54"/>
        <end position="74"/>
    </location>
</feature>
<evidence type="ECO:0008006" key="4">
    <source>
        <dbReference type="Google" id="ProtNLM"/>
    </source>
</evidence>
<feature type="transmembrane region" description="Helical" evidence="1">
    <location>
        <begin position="6"/>
        <end position="26"/>
    </location>
</feature>
<dbReference type="AlphaFoldDB" id="A0A9W6MX35"/>
<evidence type="ECO:0000313" key="2">
    <source>
        <dbReference type="EMBL" id="GLK69505.1"/>
    </source>
</evidence>
<dbReference type="Proteomes" id="UP001143372">
    <property type="component" value="Unassembled WGS sequence"/>
</dbReference>
<dbReference type="InterPro" id="IPR009935">
    <property type="entry name" value="DUF1467"/>
</dbReference>
<dbReference type="RefSeq" id="WP_271169727.1">
    <property type="nucleotide sequence ID" value="NZ_BSFI01000022.1"/>
</dbReference>
<keyword evidence="1" id="KW-0472">Membrane</keyword>
<name>A0A9W6MX35_9HYPH</name>
<sequence>MIFSAVSWVAIYFVVWWTTLFVVLPFGVRSQAEDGDVVPGSEAGAPTRTRVGRIVLMTTIVSALVFGGIVLLLTQEVFGLDDIPFLPKFQHAA</sequence>
<keyword evidence="1" id="KW-0812">Transmembrane</keyword>
<organism evidence="2 3">
    <name type="scientific">Hansschlegelia plantiphila</name>
    <dbReference type="NCBI Taxonomy" id="374655"/>
    <lineage>
        <taxon>Bacteria</taxon>
        <taxon>Pseudomonadati</taxon>
        <taxon>Pseudomonadota</taxon>
        <taxon>Alphaproteobacteria</taxon>
        <taxon>Hyphomicrobiales</taxon>
        <taxon>Methylopilaceae</taxon>
        <taxon>Hansschlegelia</taxon>
    </lineage>
</organism>
<reference evidence="2" key="2">
    <citation type="submission" date="2023-01" db="EMBL/GenBank/DDBJ databases">
        <authorList>
            <person name="Sun Q."/>
            <person name="Evtushenko L."/>
        </authorList>
    </citation>
    <scope>NUCLEOTIDE SEQUENCE</scope>
    <source>
        <strain evidence="2">VKM B-2347</strain>
    </source>
</reference>
<gene>
    <name evidence="2" type="ORF">GCM10008179_31430</name>
</gene>